<name>A0ABU7KU06_9ACTN</name>
<comment type="caution">
    <text evidence="1">The sequence shown here is derived from an EMBL/GenBank/DDBJ whole genome shotgun (WGS) entry which is preliminary data.</text>
</comment>
<sequence>MVPRSPLLEWWRRWRRLAVPALVLLLLVPAALYWNVFTCGGPASGVRSVGGQCVGVTDGGYVYHGDYTGIQASIAEENARVAAEGDGHVVRVALLGTLTFGDVSPMDPVRMRRSLEGAYTAQMRANHTRVFSDNKPGIQLLLANMGSRQEQWEPVVDDLVEMAEDETNPLVAVIGMGVSIDSTRDVAARLNEHDISMVSSAVTADGLEHDETEGLMRAAPSNTEYVRALRRYLDGREGTEEPPSATLVYDATEPDLFVTTLRDAYEDQLDDHISGHPQEYVGTTVGDTPQAGLFETVTQNVCASENDTVLFAGRAPDLDAFLESLAYRSCLDRPLRVLFVATGLTILNDREAMARLEEGNTTLVYASAIDPRWGTGDPSADVPPDYASFVNAFHEYGADPEAVPDVGDTTAFNNGYALVNHDAFAVAATAIRMTNRMDLQGGPPTASMVGSQLMLLNNAYRVPAGGGVLNYSDEYGGEAAGRYVPVVEVPLEGDLPLPAPYVIGAPGGP</sequence>
<protein>
    <recommendedName>
        <fullName evidence="3">ABC transporter substrate-binding protein</fullName>
    </recommendedName>
</protein>
<proteinExistence type="predicted"/>
<organism evidence="1 2">
    <name type="scientific">Nocardiopsis tropica</name>
    <dbReference type="NCBI Taxonomy" id="109330"/>
    <lineage>
        <taxon>Bacteria</taxon>
        <taxon>Bacillati</taxon>
        <taxon>Actinomycetota</taxon>
        <taxon>Actinomycetes</taxon>
        <taxon>Streptosporangiales</taxon>
        <taxon>Nocardiopsidaceae</taxon>
        <taxon>Nocardiopsis</taxon>
    </lineage>
</organism>
<evidence type="ECO:0008006" key="3">
    <source>
        <dbReference type="Google" id="ProtNLM"/>
    </source>
</evidence>
<dbReference type="SUPFAM" id="SSF53822">
    <property type="entry name" value="Periplasmic binding protein-like I"/>
    <property type="match status" value="1"/>
</dbReference>
<dbReference type="InterPro" id="IPR028082">
    <property type="entry name" value="Peripla_BP_I"/>
</dbReference>
<evidence type="ECO:0000313" key="2">
    <source>
        <dbReference type="Proteomes" id="UP001348641"/>
    </source>
</evidence>
<dbReference type="EMBL" id="JAUUCC010000054">
    <property type="protein sequence ID" value="MEE2052786.1"/>
    <property type="molecule type" value="Genomic_DNA"/>
</dbReference>
<evidence type="ECO:0000313" key="1">
    <source>
        <dbReference type="EMBL" id="MEE2052786.1"/>
    </source>
</evidence>
<gene>
    <name evidence="1" type="ORF">Q8A49_19985</name>
</gene>
<dbReference type="RefSeq" id="WP_330159787.1">
    <property type="nucleotide sequence ID" value="NZ_BAAAJA010000005.1"/>
</dbReference>
<dbReference type="Gene3D" id="3.40.50.2300">
    <property type="match status" value="2"/>
</dbReference>
<dbReference type="Proteomes" id="UP001348641">
    <property type="component" value="Unassembled WGS sequence"/>
</dbReference>
<accession>A0ABU7KU06</accession>
<reference evidence="1 2" key="1">
    <citation type="submission" date="2023-07" db="EMBL/GenBank/DDBJ databases">
        <authorList>
            <person name="Girao M."/>
            <person name="Carvalho M.F."/>
        </authorList>
    </citation>
    <scope>NUCLEOTIDE SEQUENCE [LARGE SCALE GENOMIC DNA]</scope>
    <source>
        <strain evidence="1 2">66/93</strain>
    </source>
</reference>